<gene>
    <name evidence="1" type="ORF">GTA08_BOTSDO06464</name>
</gene>
<sequence>MPELPADIIRLIISELGRLIKEDEKPNPIAPRPRLAAYAGINAAWNAVVEREIFHSIVVTPQRLSAFRDVAVKDPSRLSDIRILGYHLGHEWNCVSSKSKGAEEQRMNDESFIRSVENMLLLLAQLGSGDAHRERLAGVSHVFHQIERGA</sequence>
<dbReference type="EMBL" id="WWBZ02000040">
    <property type="protein sequence ID" value="KAF4304916.1"/>
    <property type="molecule type" value="Genomic_DNA"/>
</dbReference>
<organism evidence="1 2">
    <name type="scientific">Botryosphaeria dothidea</name>
    <dbReference type="NCBI Taxonomy" id="55169"/>
    <lineage>
        <taxon>Eukaryota</taxon>
        <taxon>Fungi</taxon>
        <taxon>Dikarya</taxon>
        <taxon>Ascomycota</taxon>
        <taxon>Pezizomycotina</taxon>
        <taxon>Dothideomycetes</taxon>
        <taxon>Dothideomycetes incertae sedis</taxon>
        <taxon>Botryosphaeriales</taxon>
        <taxon>Botryosphaeriaceae</taxon>
        <taxon>Botryosphaeria</taxon>
    </lineage>
</organism>
<comment type="caution">
    <text evidence="1">The sequence shown here is derived from an EMBL/GenBank/DDBJ whole genome shotgun (WGS) entry which is preliminary data.</text>
</comment>
<evidence type="ECO:0000313" key="2">
    <source>
        <dbReference type="Proteomes" id="UP000572817"/>
    </source>
</evidence>
<name>A0A8H4N3S6_9PEZI</name>
<reference evidence="1" key="1">
    <citation type="submission" date="2020-04" db="EMBL/GenBank/DDBJ databases">
        <title>Genome Assembly and Annotation of Botryosphaeria dothidea sdau 11-99, a Latent Pathogen of Apple Fruit Ring Rot in China.</title>
        <authorList>
            <person name="Yu C."/>
            <person name="Diao Y."/>
            <person name="Lu Q."/>
            <person name="Zhao J."/>
            <person name="Cui S."/>
            <person name="Peng C."/>
            <person name="He B."/>
            <person name="Liu H."/>
        </authorList>
    </citation>
    <scope>NUCLEOTIDE SEQUENCE [LARGE SCALE GENOMIC DNA]</scope>
    <source>
        <strain evidence="1">Sdau11-99</strain>
    </source>
</reference>
<evidence type="ECO:0000313" key="1">
    <source>
        <dbReference type="EMBL" id="KAF4304916.1"/>
    </source>
</evidence>
<dbReference type="OrthoDB" id="5333491at2759"/>
<keyword evidence="2" id="KW-1185">Reference proteome</keyword>
<proteinExistence type="predicted"/>
<accession>A0A8H4N3S6</accession>
<dbReference type="AlphaFoldDB" id="A0A8H4N3S6"/>
<dbReference type="Proteomes" id="UP000572817">
    <property type="component" value="Unassembled WGS sequence"/>
</dbReference>
<protein>
    <submittedName>
        <fullName evidence="1">Uncharacterized protein</fullName>
    </submittedName>
</protein>